<dbReference type="InterPro" id="IPR010262">
    <property type="entry name" value="Arylsulfotransferase_bact"/>
</dbReference>
<name>J9F768_9ZZZZ</name>
<dbReference type="AlphaFoldDB" id="J9F768"/>
<comment type="caution">
    <text evidence="1">The sequence shown here is derived from an EMBL/GenBank/DDBJ whole genome shotgun (WGS) entry which is preliminary data.</text>
</comment>
<dbReference type="Pfam" id="PF05935">
    <property type="entry name" value="Arylsulfotrans"/>
    <property type="match status" value="1"/>
</dbReference>
<feature type="non-terminal residue" evidence="1">
    <location>
        <position position="37"/>
    </location>
</feature>
<keyword evidence="1" id="KW-0808">Transferase</keyword>
<reference evidence="1" key="1">
    <citation type="journal article" date="2012" name="PLoS ONE">
        <title>Gene sets for utilization of primary and secondary nutrition supplies in the distal gut of endangered iberian lynx.</title>
        <authorList>
            <person name="Alcaide M."/>
            <person name="Messina E."/>
            <person name="Richter M."/>
            <person name="Bargiela R."/>
            <person name="Peplies J."/>
            <person name="Huws S.A."/>
            <person name="Newbold C.J."/>
            <person name="Golyshin P.N."/>
            <person name="Simon M.A."/>
            <person name="Lopez G."/>
            <person name="Yakimov M.M."/>
            <person name="Ferrer M."/>
        </authorList>
    </citation>
    <scope>NUCLEOTIDE SEQUENCE</scope>
</reference>
<evidence type="ECO:0000313" key="1">
    <source>
        <dbReference type="EMBL" id="EJW90308.1"/>
    </source>
</evidence>
<dbReference type="GO" id="GO:0004062">
    <property type="term" value="F:aryl sulfotransferase activity"/>
    <property type="evidence" value="ECO:0007669"/>
    <property type="project" value="InterPro"/>
</dbReference>
<protein>
    <submittedName>
        <fullName evidence="1">Arylsulfotransferase</fullName>
    </submittedName>
</protein>
<accession>J9F768</accession>
<proteinExistence type="predicted"/>
<sequence>MDYDAADDSVILSSRHQSAVVKIGRDKQVRWILSASQ</sequence>
<gene>
    <name evidence="1" type="ORF">EVA_21588</name>
</gene>
<organism evidence="1">
    <name type="scientific">gut metagenome</name>
    <dbReference type="NCBI Taxonomy" id="749906"/>
    <lineage>
        <taxon>unclassified sequences</taxon>
        <taxon>metagenomes</taxon>
        <taxon>organismal metagenomes</taxon>
    </lineage>
</organism>
<dbReference type="EMBL" id="AMCI01008920">
    <property type="protein sequence ID" value="EJW90308.1"/>
    <property type="molecule type" value="Genomic_DNA"/>
</dbReference>